<dbReference type="SUPFAM" id="SSF57850">
    <property type="entry name" value="RING/U-box"/>
    <property type="match status" value="1"/>
</dbReference>
<evidence type="ECO:0000259" key="19">
    <source>
        <dbReference type="PROSITE" id="PS51416"/>
    </source>
</evidence>
<feature type="domain" description="MIB/HERC2" evidence="19">
    <location>
        <begin position="142"/>
        <end position="220"/>
    </location>
</feature>
<dbReference type="FunFam" id="1.25.40.20:FF:000445">
    <property type="entry name" value="E3 ubiquitin-protein ligase mind-bomb"/>
    <property type="match status" value="1"/>
</dbReference>
<dbReference type="PROSITE" id="PS50089">
    <property type="entry name" value="ZF_RING_2"/>
    <property type="match status" value="1"/>
</dbReference>
<dbReference type="SMART" id="SM00184">
    <property type="entry name" value="RING"/>
    <property type="match status" value="2"/>
</dbReference>
<dbReference type="PRINTS" id="PR01415">
    <property type="entry name" value="ANKYRIN"/>
</dbReference>
<feature type="domain" description="ZZ-type" evidence="18">
    <location>
        <begin position="79"/>
        <end position="131"/>
    </location>
</feature>
<dbReference type="Pfam" id="PF06701">
    <property type="entry name" value="MIB_HERC2"/>
    <property type="match status" value="2"/>
</dbReference>
<dbReference type="OrthoDB" id="2122982at2759"/>
<dbReference type="AlphaFoldDB" id="A0A9J6C379"/>
<dbReference type="GO" id="GO:0061630">
    <property type="term" value="F:ubiquitin protein ligase activity"/>
    <property type="evidence" value="ECO:0007669"/>
    <property type="project" value="UniProtKB-EC"/>
</dbReference>
<evidence type="ECO:0000313" key="21">
    <source>
        <dbReference type="Proteomes" id="UP001107558"/>
    </source>
</evidence>
<keyword evidence="12" id="KW-0914">Notch signaling pathway</keyword>
<feature type="compositionally biased region" description="Polar residues" evidence="16">
    <location>
        <begin position="815"/>
        <end position="848"/>
    </location>
</feature>
<evidence type="ECO:0000256" key="12">
    <source>
        <dbReference type="ARBA" id="ARBA00022976"/>
    </source>
</evidence>
<dbReference type="InterPro" id="IPR043145">
    <property type="entry name" value="Znf_ZZ_sf"/>
</dbReference>
<dbReference type="InterPro" id="IPR002110">
    <property type="entry name" value="Ankyrin_rpt"/>
</dbReference>
<evidence type="ECO:0000256" key="16">
    <source>
        <dbReference type="SAM" id="MobiDB-lite"/>
    </source>
</evidence>
<keyword evidence="13 14" id="KW-0040">ANK repeat</keyword>
<dbReference type="PANTHER" id="PTHR24202:SF4">
    <property type="entry name" value="E3 UBIQUITIN-PROTEIN LIGASE MIB2-RELATED"/>
    <property type="match status" value="1"/>
</dbReference>
<evidence type="ECO:0000256" key="8">
    <source>
        <dbReference type="ARBA" id="ARBA00022737"/>
    </source>
</evidence>
<reference evidence="20" key="1">
    <citation type="submission" date="2021-03" db="EMBL/GenBank/DDBJ databases">
        <title>Chromosome level genome of the anhydrobiotic midge Polypedilum vanderplanki.</title>
        <authorList>
            <person name="Yoshida Y."/>
            <person name="Kikawada T."/>
            <person name="Gusev O."/>
        </authorList>
    </citation>
    <scope>NUCLEOTIDE SEQUENCE</scope>
    <source>
        <strain evidence="20">NIAS01</strain>
        <tissue evidence="20">Whole body or cell culture</tissue>
    </source>
</reference>
<feature type="repeat" description="ANK" evidence="14">
    <location>
        <begin position="661"/>
        <end position="693"/>
    </location>
</feature>
<dbReference type="InterPro" id="IPR000433">
    <property type="entry name" value="Znf_ZZ"/>
</dbReference>
<evidence type="ECO:0000256" key="1">
    <source>
        <dbReference type="ARBA" id="ARBA00000900"/>
    </source>
</evidence>
<protein>
    <recommendedName>
        <fullName evidence="4">RING-type E3 ubiquitin transferase</fullName>
        <ecNumber evidence="4">2.3.2.27</ecNumber>
    </recommendedName>
</protein>
<comment type="pathway">
    <text evidence="3">Protein modification; protein ubiquitination.</text>
</comment>
<accession>A0A9J6C379</accession>
<evidence type="ECO:0000259" key="17">
    <source>
        <dbReference type="PROSITE" id="PS50089"/>
    </source>
</evidence>
<keyword evidence="21" id="KW-1185">Reference proteome</keyword>
<dbReference type="Pfam" id="PF12796">
    <property type="entry name" value="Ank_2"/>
    <property type="match status" value="2"/>
</dbReference>
<dbReference type="FunFam" id="3.30.60.90:FF:000004">
    <property type="entry name" value="Putative E3 ubiquitin-protein ligase MIB2"/>
    <property type="match status" value="1"/>
</dbReference>
<dbReference type="InterPro" id="IPR036770">
    <property type="entry name" value="Ankyrin_rpt-contain_sf"/>
</dbReference>
<evidence type="ECO:0000256" key="2">
    <source>
        <dbReference type="ARBA" id="ARBA00004496"/>
    </source>
</evidence>
<evidence type="ECO:0000256" key="3">
    <source>
        <dbReference type="ARBA" id="ARBA00004906"/>
    </source>
</evidence>
<comment type="subcellular location">
    <subcellularLocation>
        <location evidence="2">Cytoplasm</location>
    </subcellularLocation>
</comment>
<feature type="compositionally biased region" description="Polar residues" evidence="16">
    <location>
        <begin position="896"/>
        <end position="907"/>
    </location>
</feature>
<dbReference type="Pfam" id="PF13637">
    <property type="entry name" value="Ank_4"/>
    <property type="match status" value="1"/>
</dbReference>
<dbReference type="EC" id="2.3.2.27" evidence="4"/>
<keyword evidence="5" id="KW-0963">Cytoplasm</keyword>
<evidence type="ECO:0000256" key="5">
    <source>
        <dbReference type="ARBA" id="ARBA00022490"/>
    </source>
</evidence>
<dbReference type="FunFam" id="2.30.30.40:FF:000044">
    <property type="entry name" value="E3 ubiquitin-protein ligase MIB2, putative"/>
    <property type="match status" value="1"/>
</dbReference>
<evidence type="ECO:0000259" key="18">
    <source>
        <dbReference type="PROSITE" id="PS50135"/>
    </source>
</evidence>
<feature type="compositionally biased region" description="Low complexity" evidence="16">
    <location>
        <begin position="916"/>
        <end position="937"/>
    </location>
</feature>
<dbReference type="FunFam" id="3.30.40.10:FF:000393">
    <property type="entry name" value="CLUMA_CG014158, isoform A"/>
    <property type="match status" value="1"/>
</dbReference>
<evidence type="ECO:0000256" key="11">
    <source>
        <dbReference type="ARBA" id="ARBA00022833"/>
    </source>
</evidence>
<name>A0A9J6C379_POLVA</name>
<dbReference type="PROSITE" id="PS50135">
    <property type="entry name" value="ZF_ZZ_2"/>
    <property type="match status" value="1"/>
</dbReference>
<dbReference type="Pfam" id="PF18346">
    <property type="entry name" value="SH3_15"/>
    <property type="match status" value="2"/>
</dbReference>
<feature type="compositionally biased region" description="Low complexity" evidence="16">
    <location>
        <begin position="858"/>
        <end position="873"/>
    </location>
</feature>
<dbReference type="InterPro" id="IPR010606">
    <property type="entry name" value="Mib_Herc2"/>
</dbReference>
<organism evidence="20 21">
    <name type="scientific">Polypedilum vanderplanki</name>
    <name type="common">Sleeping chironomid midge</name>
    <dbReference type="NCBI Taxonomy" id="319348"/>
    <lineage>
        <taxon>Eukaryota</taxon>
        <taxon>Metazoa</taxon>
        <taxon>Ecdysozoa</taxon>
        <taxon>Arthropoda</taxon>
        <taxon>Hexapoda</taxon>
        <taxon>Insecta</taxon>
        <taxon>Pterygota</taxon>
        <taxon>Neoptera</taxon>
        <taxon>Endopterygota</taxon>
        <taxon>Diptera</taxon>
        <taxon>Nematocera</taxon>
        <taxon>Chironomoidea</taxon>
        <taxon>Chironomidae</taxon>
        <taxon>Chironominae</taxon>
        <taxon>Polypedilum</taxon>
        <taxon>Polypedilum</taxon>
    </lineage>
</organism>
<keyword evidence="10" id="KW-0833">Ubl conjugation pathway</keyword>
<feature type="repeat" description="ANK" evidence="14">
    <location>
        <begin position="460"/>
        <end position="492"/>
    </location>
</feature>
<dbReference type="FunFam" id="2.30.30.40:FF:000078">
    <property type="entry name" value="Putative e3 ubiquitin-protein ligase mib2"/>
    <property type="match status" value="1"/>
</dbReference>
<dbReference type="Gene3D" id="3.30.40.10">
    <property type="entry name" value="Zinc/RING finger domain, C3HC4 (zinc finger)"/>
    <property type="match status" value="2"/>
</dbReference>
<keyword evidence="9 15" id="KW-0863">Zinc-finger</keyword>
<dbReference type="CDD" id="cd16520">
    <property type="entry name" value="RING-HC_MIBs-like"/>
    <property type="match status" value="1"/>
</dbReference>
<evidence type="ECO:0000256" key="4">
    <source>
        <dbReference type="ARBA" id="ARBA00012483"/>
    </source>
</evidence>
<feature type="repeat" description="ANK" evidence="14">
    <location>
        <begin position="627"/>
        <end position="651"/>
    </location>
</feature>
<dbReference type="Gene3D" id="2.30.30.40">
    <property type="entry name" value="SH3 Domains"/>
    <property type="match status" value="2"/>
</dbReference>
<dbReference type="Pfam" id="PF00569">
    <property type="entry name" value="ZZ"/>
    <property type="match status" value="1"/>
</dbReference>
<keyword evidence="8" id="KW-0677">Repeat</keyword>
<dbReference type="PANTHER" id="PTHR24202">
    <property type="entry name" value="E3 UBIQUITIN-PROTEIN LIGASE MIB2"/>
    <property type="match status" value="1"/>
</dbReference>
<feature type="domain" description="RING-type" evidence="17">
    <location>
        <begin position="1053"/>
        <end position="1086"/>
    </location>
</feature>
<evidence type="ECO:0000256" key="13">
    <source>
        <dbReference type="ARBA" id="ARBA00023043"/>
    </source>
</evidence>
<proteinExistence type="predicted"/>
<evidence type="ECO:0000256" key="7">
    <source>
        <dbReference type="ARBA" id="ARBA00022723"/>
    </source>
</evidence>
<evidence type="ECO:0000256" key="6">
    <source>
        <dbReference type="ARBA" id="ARBA00022679"/>
    </source>
</evidence>
<feature type="domain" description="MIB/HERC2" evidence="19">
    <location>
        <begin position="1"/>
        <end position="73"/>
    </location>
</feature>
<dbReference type="SUPFAM" id="SSF48403">
    <property type="entry name" value="Ankyrin repeat"/>
    <property type="match status" value="1"/>
</dbReference>
<feature type="repeat" description="ANK" evidence="14">
    <location>
        <begin position="493"/>
        <end position="525"/>
    </location>
</feature>
<dbReference type="Gene3D" id="3.30.60.90">
    <property type="match status" value="1"/>
</dbReference>
<evidence type="ECO:0000256" key="10">
    <source>
        <dbReference type="ARBA" id="ARBA00022786"/>
    </source>
</evidence>
<dbReference type="GO" id="GO:0016567">
    <property type="term" value="P:protein ubiquitination"/>
    <property type="evidence" value="ECO:0007669"/>
    <property type="project" value="InterPro"/>
</dbReference>
<dbReference type="InterPro" id="IPR001841">
    <property type="entry name" value="Znf_RING"/>
</dbReference>
<dbReference type="PROSITE" id="PS51416">
    <property type="entry name" value="MIB_HERC2"/>
    <property type="match status" value="2"/>
</dbReference>
<dbReference type="Gene3D" id="1.25.40.20">
    <property type="entry name" value="Ankyrin repeat-containing domain"/>
    <property type="match status" value="2"/>
</dbReference>
<dbReference type="InterPro" id="IPR037252">
    <property type="entry name" value="Mib_Herc2_sf"/>
</dbReference>
<comment type="catalytic activity">
    <reaction evidence="1">
        <text>S-ubiquitinyl-[E2 ubiquitin-conjugating enzyme]-L-cysteine + [acceptor protein]-L-lysine = [E2 ubiquitin-conjugating enzyme]-L-cysteine + N(6)-ubiquitinyl-[acceptor protein]-L-lysine.</text>
        <dbReference type="EC" id="2.3.2.27"/>
    </reaction>
</comment>
<keyword evidence="6" id="KW-0808">Transferase</keyword>
<dbReference type="GO" id="GO:0007219">
    <property type="term" value="P:Notch signaling pathway"/>
    <property type="evidence" value="ECO:0007669"/>
    <property type="project" value="UniProtKB-KW"/>
</dbReference>
<dbReference type="Pfam" id="PF13920">
    <property type="entry name" value="zf-C3HC4_3"/>
    <property type="match status" value="2"/>
</dbReference>
<dbReference type="SUPFAM" id="SSF159034">
    <property type="entry name" value="Mib/herc2 domain-like"/>
    <property type="match status" value="2"/>
</dbReference>
<keyword evidence="7" id="KW-0479">Metal-binding</keyword>
<dbReference type="EMBL" id="JADBJN010000002">
    <property type="protein sequence ID" value="KAG5675974.1"/>
    <property type="molecule type" value="Genomic_DNA"/>
</dbReference>
<dbReference type="CDD" id="cd16726">
    <property type="entry name" value="RING-HC_MIB2_rpt1"/>
    <property type="match status" value="1"/>
</dbReference>
<sequence length="1096" mass="121828">MIAPGIRVVRGPDWIWQNQDGGEGHVGTLCEVGRSGSTHSPEKTVVVNWDSGHRTNYRVGYQCQYDLIVVDNAQIGVRHPNIICDGCKKAGIAGILFRCAECANFDLCAHCYGNDVHNLEHSFVRYQTANSVGVRVPPRAGSVRIQLKGIFVNAKVVRGPDWEWGQQDGGEGKTGRVMEIRGWDNESCRSVANVSWASGSTNVYRLGHKGNVDLKYVVPAVGGYYYKDHMPVLGQRDEQQPVIQATRPIFYVGDRVRVCLDKESLMRLQSGHGGWNPRMAEFLSKIGTVHRITEKGDIRVQYEGCSNRWTFHPAALVKVFSFHVGDLVTIINDACKVQQFQKNHGEWVETMRNALGKTCKIVKIYADGDLRVTQLDDGVAWTLNPKCVKLERSPMASAAERSNSMMDLSHQRTDHVLMPLQGLSGTSSADKLVREAAQGKLEYVQHYLGANPDQVDVMSGGKTCLQVAAHQGHKALVEYLLSVGANVNVVDKEGDSVLHYAAFGNQPEIMKILLQHGANINVLNASHCTALHISAHKKPPHCVRVLLEFNADVNLQDSYGDSALHDAIGKENSEVVELLCNVQSLDLTIRNKRGFNCLHHASLKGNVFAARRILQLARQLVDVKKDDGFSALHLAALNGHSQVCEVLVKEGQADIDIRNDRRQTPFLLAVSQGHAAAVEKLVELGCDILAKDEDGDNAMHLTIIKKANLVQEVPQQEAPKIFEIYQHLSHIQEHRLMYTLLCYLAQEGCKIEPNYKGARIFDWIPEPEIRDLILSYEKKRTAVIANNASGSNDCNQSRDMTELYNNIEMMNLTSQDSSTLSTIEQDNSGGSSSMANCNTISTTANNSNPPTPARRNRVAVASNNNNNNNTRDVPTPPPTSSAATTSTEDEKKLNVESRNLPRNHTTSPPLPHAEPTTSSNTIVDTSSSSPNRNTSQSPPLPMSSKHISRKQQQKTYPTPQPFNGKPQLQAPHECKVCNEYFLLVTFDPCGHQICCEECSWRMKKCLECQTVIDKRYAMNGKMLLPKETQRQPSADRLRYLEHKILEIEETHSCGICMERRRNVAFLCGHSACSKCAETLKTCHMCRKTIAKKINLY</sequence>
<evidence type="ECO:0000256" key="9">
    <source>
        <dbReference type="ARBA" id="ARBA00022771"/>
    </source>
</evidence>
<gene>
    <name evidence="20" type="ORF">PVAND_005830</name>
</gene>
<keyword evidence="11" id="KW-0862">Zinc</keyword>
<dbReference type="PROSITE" id="PS50088">
    <property type="entry name" value="ANK_REPEAT"/>
    <property type="match status" value="5"/>
</dbReference>
<feature type="repeat" description="ANK" evidence="14">
    <location>
        <begin position="526"/>
        <end position="558"/>
    </location>
</feature>
<evidence type="ECO:0000256" key="15">
    <source>
        <dbReference type="PROSITE-ProRule" id="PRU00228"/>
    </source>
</evidence>
<dbReference type="InterPro" id="IPR013083">
    <property type="entry name" value="Znf_RING/FYVE/PHD"/>
</dbReference>
<evidence type="ECO:0000256" key="14">
    <source>
        <dbReference type="PROSITE-ProRule" id="PRU00023"/>
    </source>
</evidence>
<evidence type="ECO:0000313" key="20">
    <source>
        <dbReference type="EMBL" id="KAG5675974.1"/>
    </source>
</evidence>
<dbReference type="InterPro" id="IPR040847">
    <property type="entry name" value="SH3_15"/>
</dbReference>
<dbReference type="GO" id="GO:0008270">
    <property type="term" value="F:zinc ion binding"/>
    <property type="evidence" value="ECO:0007669"/>
    <property type="project" value="UniProtKB-KW"/>
</dbReference>
<feature type="region of interest" description="Disordered" evidence="16">
    <location>
        <begin position="815"/>
        <end position="964"/>
    </location>
</feature>
<dbReference type="SMART" id="SM00291">
    <property type="entry name" value="ZnF_ZZ"/>
    <property type="match status" value="1"/>
</dbReference>
<dbReference type="PROSITE" id="PS50297">
    <property type="entry name" value="ANK_REP_REGION"/>
    <property type="match status" value="3"/>
</dbReference>
<comment type="caution">
    <text evidence="20">The sequence shown here is derived from an EMBL/GenBank/DDBJ whole genome shotgun (WGS) entry which is preliminary data.</text>
</comment>
<dbReference type="GO" id="GO:0005737">
    <property type="term" value="C:cytoplasm"/>
    <property type="evidence" value="ECO:0007669"/>
    <property type="project" value="UniProtKB-SubCell"/>
</dbReference>
<dbReference type="SMART" id="SM00248">
    <property type="entry name" value="ANK"/>
    <property type="match status" value="7"/>
</dbReference>
<dbReference type="Proteomes" id="UP001107558">
    <property type="component" value="Chromosome 2"/>
</dbReference>